<comment type="similarity">
    <text evidence="1">Belongs to the ARG7 family.</text>
</comment>
<dbReference type="Gramene" id="Kaladp0032s0425.1.v1.1">
    <property type="protein sequence ID" value="Kaladp0032s0425.1.v1.1.CDS.1"/>
    <property type="gene ID" value="Kaladp0032s0425.v1.1"/>
</dbReference>
<dbReference type="Proteomes" id="UP000594263">
    <property type="component" value="Unplaced"/>
</dbReference>
<proteinExistence type="inferred from homology"/>
<evidence type="ECO:0000256" key="1">
    <source>
        <dbReference type="ARBA" id="ARBA00006974"/>
    </source>
</evidence>
<accession>A0A7N0ZTF7</accession>
<dbReference type="PANTHER" id="PTHR31929">
    <property type="entry name" value="SAUR-LIKE AUXIN-RESPONSIVE PROTEIN FAMILY-RELATED"/>
    <property type="match status" value="1"/>
</dbReference>
<evidence type="ECO:0000313" key="3">
    <source>
        <dbReference type="Proteomes" id="UP000594263"/>
    </source>
</evidence>
<evidence type="ECO:0000313" key="2">
    <source>
        <dbReference type="EnsemblPlants" id="Kaladp0032s0425.1.v1.1.CDS.1"/>
    </source>
</evidence>
<sequence length="89" mass="10056">MGIRQLLRKSLSASSSAAATDVPKGHLAVYVGRSQRRFVVPTKYLNRPAFQNLLRQAEEEFGFDYPMTGLTFPCDEDEFVELISSFSCY</sequence>
<evidence type="ECO:0008006" key="4">
    <source>
        <dbReference type="Google" id="ProtNLM"/>
    </source>
</evidence>
<dbReference type="Pfam" id="PF02519">
    <property type="entry name" value="Auxin_inducible"/>
    <property type="match status" value="1"/>
</dbReference>
<dbReference type="EnsemblPlants" id="Kaladp0032s0425.1.v1.1">
    <property type="protein sequence ID" value="Kaladp0032s0425.1.v1.1.CDS.1"/>
    <property type="gene ID" value="Kaladp0032s0425.v1.1"/>
</dbReference>
<name>A0A7N0ZTF7_KALFE</name>
<dbReference type="OMA" id="NCHLMAT"/>
<keyword evidence="3" id="KW-1185">Reference proteome</keyword>
<protein>
    <recommendedName>
        <fullName evidence="4">Small auxin up regulated protein</fullName>
    </recommendedName>
</protein>
<dbReference type="AlphaFoldDB" id="A0A7N0ZTF7"/>
<organism evidence="2 3">
    <name type="scientific">Kalanchoe fedtschenkoi</name>
    <name type="common">Lavender scallops</name>
    <name type="synonym">South American air plant</name>
    <dbReference type="NCBI Taxonomy" id="63787"/>
    <lineage>
        <taxon>Eukaryota</taxon>
        <taxon>Viridiplantae</taxon>
        <taxon>Streptophyta</taxon>
        <taxon>Embryophyta</taxon>
        <taxon>Tracheophyta</taxon>
        <taxon>Spermatophyta</taxon>
        <taxon>Magnoliopsida</taxon>
        <taxon>eudicotyledons</taxon>
        <taxon>Gunneridae</taxon>
        <taxon>Pentapetalae</taxon>
        <taxon>Saxifragales</taxon>
        <taxon>Crassulaceae</taxon>
        <taxon>Kalanchoe</taxon>
    </lineage>
</organism>
<reference evidence="2" key="1">
    <citation type="submission" date="2021-01" db="UniProtKB">
        <authorList>
            <consortium name="EnsemblPlants"/>
        </authorList>
    </citation>
    <scope>IDENTIFICATION</scope>
</reference>
<dbReference type="InterPro" id="IPR003676">
    <property type="entry name" value="SAUR_fam"/>
</dbReference>
<dbReference type="GO" id="GO:0009733">
    <property type="term" value="P:response to auxin"/>
    <property type="evidence" value="ECO:0007669"/>
    <property type="project" value="InterPro"/>
</dbReference>